<evidence type="ECO:0000259" key="7">
    <source>
        <dbReference type="Pfam" id="PF14322"/>
    </source>
</evidence>
<dbReference type="PROSITE" id="PS51257">
    <property type="entry name" value="PROKAR_LIPOPROTEIN"/>
    <property type="match status" value="1"/>
</dbReference>
<keyword evidence="9" id="KW-1185">Reference proteome</keyword>
<dbReference type="STRING" id="655355.SAMN05216283_112112"/>
<accession>A0A1I2KN78</accession>
<evidence type="ECO:0000256" key="3">
    <source>
        <dbReference type="ARBA" id="ARBA00022729"/>
    </source>
</evidence>
<dbReference type="EMBL" id="FONW01000012">
    <property type="protein sequence ID" value="SFF67779.1"/>
    <property type="molecule type" value="Genomic_DNA"/>
</dbReference>
<dbReference type="AlphaFoldDB" id="A0A1I2KN78"/>
<dbReference type="InterPro" id="IPR033985">
    <property type="entry name" value="SusD-like_N"/>
</dbReference>
<evidence type="ECO:0000259" key="6">
    <source>
        <dbReference type="Pfam" id="PF07980"/>
    </source>
</evidence>
<comment type="similarity">
    <text evidence="2">Belongs to the SusD family.</text>
</comment>
<dbReference type="SUPFAM" id="SSF48452">
    <property type="entry name" value="TPR-like"/>
    <property type="match status" value="1"/>
</dbReference>
<evidence type="ECO:0000256" key="5">
    <source>
        <dbReference type="ARBA" id="ARBA00023237"/>
    </source>
</evidence>
<comment type="subcellular location">
    <subcellularLocation>
        <location evidence="1">Cell outer membrane</location>
    </subcellularLocation>
</comment>
<organism evidence="8 9">
    <name type="scientific">Sunxiuqinia elliptica</name>
    <dbReference type="NCBI Taxonomy" id="655355"/>
    <lineage>
        <taxon>Bacteria</taxon>
        <taxon>Pseudomonadati</taxon>
        <taxon>Bacteroidota</taxon>
        <taxon>Bacteroidia</taxon>
        <taxon>Marinilabiliales</taxon>
        <taxon>Prolixibacteraceae</taxon>
        <taxon>Sunxiuqinia</taxon>
    </lineage>
</organism>
<evidence type="ECO:0000313" key="9">
    <source>
        <dbReference type="Proteomes" id="UP000198964"/>
    </source>
</evidence>
<gene>
    <name evidence="8" type="ORF">SAMN05216283_112112</name>
</gene>
<keyword evidence="5" id="KW-0998">Cell outer membrane</keyword>
<dbReference type="Pfam" id="PF14322">
    <property type="entry name" value="SusD-like_3"/>
    <property type="match status" value="1"/>
</dbReference>
<dbReference type="InterPro" id="IPR012944">
    <property type="entry name" value="SusD_RagB_dom"/>
</dbReference>
<dbReference type="Proteomes" id="UP000198964">
    <property type="component" value="Unassembled WGS sequence"/>
</dbReference>
<dbReference type="RefSeq" id="WP_093921249.1">
    <property type="nucleotide sequence ID" value="NZ_FONW01000012.1"/>
</dbReference>
<evidence type="ECO:0000313" key="8">
    <source>
        <dbReference type="EMBL" id="SFF67779.1"/>
    </source>
</evidence>
<keyword evidence="3" id="KW-0732">Signal</keyword>
<proteinExistence type="inferred from homology"/>
<dbReference type="Pfam" id="PF07980">
    <property type="entry name" value="SusD_RagB"/>
    <property type="match status" value="1"/>
</dbReference>
<keyword evidence="4" id="KW-0472">Membrane</keyword>
<sequence length="565" mass="64373">MKRQIQYLAAIVIGLFLTACSDLLEEKTYTFIAGEDLVDNNNYDQLVAGAFNSLNYGFEWGNYHTVVNFDCDYQSGPAWAFGTIGAGNFYEHGSVINFYNYYYITIHRANYHKSLIAQMDIDEKVKANAMGELAFLKAWSYFNLVQFFGDLCLYKESIAEGADLYKPRSPIKEVYEHIIEELKFAEEAMYSTQDPEFEIGHVSRGAAKALLAKVYATIGSASMASGNVSVMGGPGHFYNENGAKQFIPVPQKLTFQKTQVAGYEEFNSAEYYKLAMDKAMEVIQSNDFMLYPSQEELWSVESRNRGEFIFTLQTTPGSSETSNYVATDYAGYYKETGLMSSGYYVQRDHWYQLFEENDGRVKWGVIHRVPVSTNSSGDLVYSYYPAKDSVKVRLGLDGYDPSDILYYSAHLYGSKLKKFRQITVPLDGQRTDFNFPFMRYAEVLLLYAEAANEVNGGPTAEAIAQVEKLNTRNNSTLAGEIAKTRPWTQESFRSYILEERVKEFAAEGIRKFDLLRWGIYLQTMNAIDVDEKDVIKRRQKRHLLLPLPANEINTNPFIETNNPGW</sequence>
<dbReference type="GO" id="GO:0009279">
    <property type="term" value="C:cell outer membrane"/>
    <property type="evidence" value="ECO:0007669"/>
    <property type="project" value="UniProtKB-SubCell"/>
</dbReference>
<evidence type="ECO:0000256" key="1">
    <source>
        <dbReference type="ARBA" id="ARBA00004442"/>
    </source>
</evidence>
<name>A0A1I2KN78_9BACT</name>
<feature type="domain" description="RagB/SusD" evidence="6">
    <location>
        <begin position="339"/>
        <end position="565"/>
    </location>
</feature>
<evidence type="ECO:0000256" key="4">
    <source>
        <dbReference type="ARBA" id="ARBA00023136"/>
    </source>
</evidence>
<dbReference type="InterPro" id="IPR011990">
    <property type="entry name" value="TPR-like_helical_dom_sf"/>
</dbReference>
<feature type="domain" description="SusD-like N-terminal" evidence="7">
    <location>
        <begin position="93"/>
        <end position="215"/>
    </location>
</feature>
<reference evidence="8 9" key="1">
    <citation type="submission" date="2016-10" db="EMBL/GenBank/DDBJ databases">
        <authorList>
            <person name="de Groot N.N."/>
        </authorList>
    </citation>
    <scope>NUCLEOTIDE SEQUENCE [LARGE SCALE GENOMIC DNA]</scope>
    <source>
        <strain evidence="8 9">CGMCC 1.9156</strain>
    </source>
</reference>
<dbReference type="Gene3D" id="1.25.40.390">
    <property type="match status" value="1"/>
</dbReference>
<evidence type="ECO:0000256" key="2">
    <source>
        <dbReference type="ARBA" id="ARBA00006275"/>
    </source>
</evidence>
<protein>
    <submittedName>
        <fullName evidence="8">Starch-binding associating with outer membrane</fullName>
    </submittedName>
</protein>